<proteinExistence type="predicted"/>
<name>A0A0N4ZLI3_PARTI</name>
<feature type="chain" id="PRO_5005891905" evidence="2">
    <location>
        <begin position="20"/>
        <end position="172"/>
    </location>
</feature>
<organism evidence="3 4">
    <name type="scientific">Parastrongyloides trichosuri</name>
    <name type="common">Possum-specific nematode worm</name>
    <dbReference type="NCBI Taxonomy" id="131310"/>
    <lineage>
        <taxon>Eukaryota</taxon>
        <taxon>Metazoa</taxon>
        <taxon>Ecdysozoa</taxon>
        <taxon>Nematoda</taxon>
        <taxon>Chromadorea</taxon>
        <taxon>Rhabditida</taxon>
        <taxon>Tylenchina</taxon>
        <taxon>Panagrolaimomorpha</taxon>
        <taxon>Strongyloidoidea</taxon>
        <taxon>Strongyloididae</taxon>
        <taxon>Parastrongyloides</taxon>
    </lineage>
</organism>
<protein>
    <submittedName>
        <fullName evidence="4">Uncharacterized protein</fullName>
    </submittedName>
</protein>
<feature type="compositionally biased region" description="Polar residues" evidence="1">
    <location>
        <begin position="154"/>
        <end position="172"/>
    </location>
</feature>
<keyword evidence="3" id="KW-1185">Reference proteome</keyword>
<feature type="region of interest" description="Disordered" evidence="1">
    <location>
        <begin position="42"/>
        <end position="100"/>
    </location>
</feature>
<evidence type="ECO:0000256" key="2">
    <source>
        <dbReference type="SAM" id="SignalP"/>
    </source>
</evidence>
<accession>A0A0N4ZLI3</accession>
<reference evidence="4" key="1">
    <citation type="submission" date="2017-02" db="UniProtKB">
        <authorList>
            <consortium name="WormBaseParasite"/>
        </authorList>
    </citation>
    <scope>IDENTIFICATION</scope>
</reference>
<dbReference type="WBParaSite" id="PTRK_0000932000.1">
    <property type="protein sequence ID" value="PTRK_0000932000.1"/>
    <property type="gene ID" value="PTRK_0000932000"/>
</dbReference>
<evidence type="ECO:0000313" key="3">
    <source>
        <dbReference type="Proteomes" id="UP000038045"/>
    </source>
</evidence>
<evidence type="ECO:0000256" key="1">
    <source>
        <dbReference type="SAM" id="MobiDB-lite"/>
    </source>
</evidence>
<dbReference type="AlphaFoldDB" id="A0A0N4ZLI3"/>
<evidence type="ECO:0000313" key="4">
    <source>
        <dbReference type="WBParaSite" id="PTRK_0000932000.1"/>
    </source>
</evidence>
<dbReference type="Proteomes" id="UP000038045">
    <property type="component" value="Unplaced"/>
</dbReference>
<feature type="region of interest" description="Disordered" evidence="1">
    <location>
        <begin position="153"/>
        <end position="172"/>
    </location>
</feature>
<keyword evidence="2" id="KW-0732">Signal</keyword>
<sequence>MIYFYYILLVLSIFEISNCQNRITVPQSRFLAGGALNVRTIAPSTTTKKPKKAPSSNINDDDLNDFDPRINSIFTKAPDDFDLSEPEHRPSGARGSSSFGTNYGYGNGASFNRGFPQRTSYSGLGSGRSMSHENTENFMNCQCTCEVPNGSPYGRSNQYGSRSSRGCNQQYY</sequence>
<feature type="signal peptide" evidence="2">
    <location>
        <begin position="1"/>
        <end position="19"/>
    </location>
</feature>